<dbReference type="EnsemblMetazoa" id="ASIC013052-RA">
    <property type="protein sequence ID" value="ASIC013052-PA"/>
    <property type="gene ID" value="ASIC013052"/>
</dbReference>
<evidence type="ECO:0000256" key="1">
    <source>
        <dbReference type="SAM" id="MobiDB-lite"/>
    </source>
</evidence>
<feature type="region of interest" description="Disordered" evidence="1">
    <location>
        <begin position="1"/>
        <end position="121"/>
    </location>
</feature>
<dbReference type="EMBL" id="KE525299">
    <property type="protein sequence ID" value="KFB45133.1"/>
    <property type="molecule type" value="Genomic_DNA"/>
</dbReference>
<proteinExistence type="predicted"/>
<name>A0A084W4I9_ANOSI</name>
<organism evidence="2">
    <name type="scientific">Anopheles sinensis</name>
    <name type="common">Mosquito</name>
    <dbReference type="NCBI Taxonomy" id="74873"/>
    <lineage>
        <taxon>Eukaryota</taxon>
        <taxon>Metazoa</taxon>
        <taxon>Ecdysozoa</taxon>
        <taxon>Arthropoda</taxon>
        <taxon>Hexapoda</taxon>
        <taxon>Insecta</taxon>
        <taxon>Pterygota</taxon>
        <taxon>Neoptera</taxon>
        <taxon>Endopterygota</taxon>
        <taxon>Diptera</taxon>
        <taxon>Nematocera</taxon>
        <taxon>Culicoidea</taxon>
        <taxon>Culicidae</taxon>
        <taxon>Anophelinae</taxon>
        <taxon>Anopheles</taxon>
    </lineage>
</organism>
<reference evidence="3" key="2">
    <citation type="submission" date="2020-05" db="UniProtKB">
        <authorList>
            <consortium name="EnsemblMetazoa"/>
        </authorList>
    </citation>
    <scope>IDENTIFICATION</scope>
</reference>
<feature type="compositionally biased region" description="Basic residues" evidence="1">
    <location>
        <begin position="57"/>
        <end position="67"/>
    </location>
</feature>
<gene>
    <name evidence="2" type="ORF">ZHAS_00013052</name>
</gene>
<keyword evidence="4" id="KW-1185">Reference proteome</keyword>
<dbReference type="Proteomes" id="UP000030765">
    <property type="component" value="Unassembled WGS sequence"/>
</dbReference>
<protein>
    <submittedName>
        <fullName evidence="2 3">Uncharacterized protein</fullName>
    </submittedName>
</protein>
<evidence type="ECO:0000313" key="3">
    <source>
        <dbReference type="EnsemblMetazoa" id="ASIC013052-PA"/>
    </source>
</evidence>
<sequence>MRQKKRSERSERSERSPSPARRPRDEGLTFCVAIAAPPTWQARRPGPRSCNGEKFPKRQHPRQHRPAAVKEQQETLRACCGSGDKGREGTRRRHQILGHPSARDRQKYGNKSDGEEKIKEI</sequence>
<feature type="compositionally biased region" description="Basic and acidic residues" evidence="1">
    <location>
        <begin position="101"/>
        <end position="121"/>
    </location>
</feature>
<dbReference type="AlphaFoldDB" id="A0A084W4I9"/>
<dbReference type="EMBL" id="ATLV01020337">
    <property type="status" value="NOT_ANNOTATED_CDS"/>
    <property type="molecule type" value="Genomic_DNA"/>
</dbReference>
<evidence type="ECO:0000313" key="4">
    <source>
        <dbReference type="Proteomes" id="UP000030765"/>
    </source>
</evidence>
<reference evidence="2 4" key="1">
    <citation type="journal article" date="2014" name="BMC Genomics">
        <title>Genome sequence of Anopheles sinensis provides insight into genetics basis of mosquito competence for malaria parasites.</title>
        <authorList>
            <person name="Zhou D."/>
            <person name="Zhang D."/>
            <person name="Ding G."/>
            <person name="Shi L."/>
            <person name="Hou Q."/>
            <person name="Ye Y."/>
            <person name="Xu Y."/>
            <person name="Zhou H."/>
            <person name="Xiong C."/>
            <person name="Li S."/>
            <person name="Yu J."/>
            <person name="Hong S."/>
            <person name="Yu X."/>
            <person name="Zou P."/>
            <person name="Chen C."/>
            <person name="Chang X."/>
            <person name="Wang W."/>
            <person name="Lv Y."/>
            <person name="Sun Y."/>
            <person name="Ma L."/>
            <person name="Shen B."/>
            <person name="Zhu C."/>
        </authorList>
    </citation>
    <scope>NUCLEOTIDE SEQUENCE [LARGE SCALE GENOMIC DNA]</scope>
</reference>
<evidence type="ECO:0000313" key="2">
    <source>
        <dbReference type="EMBL" id="KFB45133.1"/>
    </source>
</evidence>
<dbReference type="VEuPathDB" id="VectorBase:ASIC013052"/>
<accession>A0A084W4I9</accession>